<dbReference type="Gene3D" id="2.40.50.90">
    <property type="match status" value="1"/>
</dbReference>
<dbReference type="SUPFAM" id="SSF50199">
    <property type="entry name" value="Staphylococcal nuclease"/>
    <property type="match status" value="1"/>
</dbReference>
<keyword evidence="3" id="KW-1185">Reference proteome</keyword>
<dbReference type="GO" id="GO:0004519">
    <property type="term" value="F:endonuclease activity"/>
    <property type="evidence" value="ECO:0007669"/>
    <property type="project" value="UniProtKB-KW"/>
</dbReference>
<reference evidence="2 3" key="1">
    <citation type="submission" date="2023-07" db="EMBL/GenBank/DDBJ databases">
        <title>Genomic Encyclopedia of Type Strains, Phase IV (KMG-IV): sequencing the most valuable type-strain genomes for metagenomic binning, comparative biology and taxonomic classification.</title>
        <authorList>
            <person name="Goeker M."/>
        </authorList>
    </citation>
    <scope>NUCLEOTIDE SEQUENCE [LARGE SCALE GENOMIC DNA]</scope>
    <source>
        <strain evidence="2 3">DSM 23494</strain>
    </source>
</reference>
<gene>
    <name evidence="2" type="ORF">J2S17_005415</name>
</gene>
<dbReference type="InterPro" id="IPR035437">
    <property type="entry name" value="SNase_OB-fold_sf"/>
</dbReference>
<keyword evidence="2" id="KW-0255">Endonuclease</keyword>
<accession>A0ABU0ASS6</accession>
<dbReference type="Pfam" id="PF00565">
    <property type="entry name" value="SNase"/>
    <property type="match status" value="1"/>
</dbReference>
<evidence type="ECO:0000259" key="1">
    <source>
        <dbReference type="Pfam" id="PF00565"/>
    </source>
</evidence>
<evidence type="ECO:0000313" key="2">
    <source>
        <dbReference type="EMBL" id="MDQ0273483.1"/>
    </source>
</evidence>
<organism evidence="2 3">
    <name type="scientific">Cytobacillus purgationiresistens</name>
    <dbReference type="NCBI Taxonomy" id="863449"/>
    <lineage>
        <taxon>Bacteria</taxon>
        <taxon>Bacillati</taxon>
        <taxon>Bacillota</taxon>
        <taxon>Bacilli</taxon>
        <taxon>Bacillales</taxon>
        <taxon>Bacillaceae</taxon>
        <taxon>Cytobacillus</taxon>
    </lineage>
</organism>
<sequence length="45" mass="5323">MINEELIKEGLAKVIVYEPNKKYLNHYKELEDIAVTKEIGMWSNK</sequence>
<dbReference type="InterPro" id="IPR016071">
    <property type="entry name" value="Staphylococal_nuclease_OB-fold"/>
</dbReference>
<protein>
    <submittedName>
        <fullName evidence="2">Endonuclease YncB(Thermonuclease family)</fullName>
    </submittedName>
</protein>
<name>A0ABU0ASS6_9BACI</name>
<evidence type="ECO:0000313" key="3">
    <source>
        <dbReference type="Proteomes" id="UP001238088"/>
    </source>
</evidence>
<dbReference type="Proteomes" id="UP001238088">
    <property type="component" value="Unassembled WGS sequence"/>
</dbReference>
<comment type="caution">
    <text evidence="2">The sequence shown here is derived from an EMBL/GenBank/DDBJ whole genome shotgun (WGS) entry which is preliminary data.</text>
</comment>
<feature type="domain" description="TNase-like" evidence="1">
    <location>
        <begin position="1"/>
        <end position="44"/>
    </location>
</feature>
<keyword evidence="2" id="KW-0378">Hydrolase</keyword>
<dbReference type="EMBL" id="JAUSUB010000041">
    <property type="protein sequence ID" value="MDQ0273483.1"/>
    <property type="molecule type" value="Genomic_DNA"/>
</dbReference>
<proteinExistence type="predicted"/>
<keyword evidence="2" id="KW-0540">Nuclease</keyword>